<evidence type="ECO:0000313" key="3">
    <source>
        <dbReference type="Proteomes" id="UP001370758"/>
    </source>
</evidence>
<dbReference type="Proteomes" id="UP001370758">
    <property type="component" value="Unassembled WGS sequence"/>
</dbReference>
<proteinExistence type="predicted"/>
<dbReference type="AlphaFoldDB" id="A0AAV9VQK0"/>
<protein>
    <recommendedName>
        <fullName evidence="1">BTB domain-containing protein</fullName>
    </recommendedName>
</protein>
<name>A0AAV9VQK0_9PEZI</name>
<organism evidence="2 3">
    <name type="scientific">Arthrobotrys musiformis</name>
    <dbReference type="NCBI Taxonomy" id="47236"/>
    <lineage>
        <taxon>Eukaryota</taxon>
        <taxon>Fungi</taxon>
        <taxon>Dikarya</taxon>
        <taxon>Ascomycota</taxon>
        <taxon>Pezizomycotina</taxon>
        <taxon>Orbiliomycetes</taxon>
        <taxon>Orbiliales</taxon>
        <taxon>Orbiliaceae</taxon>
        <taxon>Arthrobotrys</taxon>
    </lineage>
</organism>
<dbReference type="InterPro" id="IPR011333">
    <property type="entry name" value="SKP1/BTB/POZ_sf"/>
</dbReference>
<feature type="domain" description="BTB" evidence="1">
    <location>
        <begin position="20"/>
        <end position="88"/>
    </location>
</feature>
<comment type="caution">
    <text evidence="2">The sequence shown here is derived from an EMBL/GenBank/DDBJ whole genome shotgun (WGS) entry which is preliminary data.</text>
</comment>
<gene>
    <name evidence="2" type="ORF">TWF481_003191</name>
</gene>
<sequence>MAGPANHIAYQKFFNNHDFADLIVTLSPPESVNPNRRPEFPMHQIIVCTTSKYFKTVCEGGEPNEKGVIKVDFEMGLEAFRVMAAWAYGYGEQSYKSQTNLAVIQEVLEELAYCDGGSYEAEEMEELRVALLKHLFQLKLQSVRATTEISSQADFDVLEHVCRFAGPKHRKLLLGLVKDNIPKVTASPEWLSKTAMVPGVGLMASFLIGMYQDRFDQALVERQA</sequence>
<dbReference type="EMBL" id="JAVHJL010000013">
    <property type="protein sequence ID" value="KAK6495163.1"/>
    <property type="molecule type" value="Genomic_DNA"/>
</dbReference>
<dbReference type="PROSITE" id="PS50097">
    <property type="entry name" value="BTB"/>
    <property type="match status" value="1"/>
</dbReference>
<dbReference type="Gene3D" id="3.30.710.10">
    <property type="entry name" value="Potassium Channel Kv1.1, Chain A"/>
    <property type="match status" value="1"/>
</dbReference>
<dbReference type="InterPro" id="IPR000210">
    <property type="entry name" value="BTB/POZ_dom"/>
</dbReference>
<reference evidence="2 3" key="1">
    <citation type="submission" date="2023-08" db="EMBL/GenBank/DDBJ databases">
        <authorList>
            <person name="Palmer J.M."/>
        </authorList>
    </citation>
    <scope>NUCLEOTIDE SEQUENCE [LARGE SCALE GENOMIC DNA]</scope>
    <source>
        <strain evidence="2 3">TWF481</strain>
    </source>
</reference>
<accession>A0AAV9VQK0</accession>
<keyword evidence="3" id="KW-1185">Reference proteome</keyword>
<evidence type="ECO:0000259" key="1">
    <source>
        <dbReference type="PROSITE" id="PS50097"/>
    </source>
</evidence>
<evidence type="ECO:0000313" key="2">
    <source>
        <dbReference type="EMBL" id="KAK6495163.1"/>
    </source>
</evidence>